<reference evidence="2" key="1">
    <citation type="journal article" date="2023" name="Science">
        <title>Genome structures resolve the early diversification of teleost fishes.</title>
        <authorList>
            <person name="Parey E."/>
            <person name="Louis A."/>
            <person name="Montfort J."/>
            <person name="Bouchez O."/>
            <person name="Roques C."/>
            <person name="Iampietro C."/>
            <person name="Lluch J."/>
            <person name="Castinel A."/>
            <person name="Donnadieu C."/>
            <person name="Desvignes T."/>
            <person name="Floi Bucao C."/>
            <person name="Jouanno E."/>
            <person name="Wen M."/>
            <person name="Mejri S."/>
            <person name="Dirks R."/>
            <person name="Jansen H."/>
            <person name="Henkel C."/>
            <person name="Chen W.J."/>
            <person name="Zahm M."/>
            <person name="Cabau C."/>
            <person name="Klopp C."/>
            <person name="Thompson A.W."/>
            <person name="Robinson-Rechavi M."/>
            <person name="Braasch I."/>
            <person name="Lecointre G."/>
            <person name="Bobe J."/>
            <person name="Postlethwait J.H."/>
            <person name="Berthelot C."/>
            <person name="Roest Crollius H."/>
            <person name="Guiguen Y."/>
        </authorList>
    </citation>
    <scope>NUCLEOTIDE SEQUENCE</scope>
    <source>
        <strain evidence="2">NC1722</strain>
    </source>
</reference>
<organism evidence="2 3">
    <name type="scientific">Aldrovandia affinis</name>
    <dbReference type="NCBI Taxonomy" id="143900"/>
    <lineage>
        <taxon>Eukaryota</taxon>
        <taxon>Metazoa</taxon>
        <taxon>Chordata</taxon>
        <taxon>Craniata</taxon>
        <taxon>Vertebrata</taxon>
        <taxon>Euteleostomi</taxon>
        <taxon>Actinopterygii</taxon>
        <taxon>Neopterygii</taxon>
        <taxon>Teleostei</taxon>
        <taxon>Notacanthiformes</taxon>
        <taxon>Halosauridae</taxon>
        <taxon>Aldrovandia</taxon>
    </lineage>
</organism>
<protein>
    <submittedName>
        <fullName evidence="2">Uncharacterized protein</fullName>
    </submittedName>
</protein>
<sequence length="104" mass="10929">MGRGAVALGGPGQDDPSGPQGDPYEAACLFRAPRALRPQLGLGAVTRLPSAKSRMLLAGQRSALTFSHPVQMANPSAHCYQDCSGVSHQLFTYQTNTDVEQSSA</sequence>
<evidence type="ECO:0000256" key="1">
    <source>
        <dbReference type="SAM" id="MobiDB-lite"/>
    </source>
</evidence>
<dbReference type="EMBL" id="JAINUG010000157">
    <property type="protein sequence ID" value="KAJ8391451.1"/>
    <property type="molecule type" value="Genomic_DNA"/>
</dbReference>
<dbReference type="AlphaFoldDB" id="A0AAD7WBX0"/>
<gene>
    <name evidence="2" type="ORF">AAFF_G00089250</name>
</gene>
<feature type="compositionally biased region" description="Gly residues" evidence="1">
    <location>
        <begin position="1"/>
        <end position="12"/>
    </location>
</feature>
<evidence type="ECO:0000313" key="3">
    <source>
        <dbReference type="Proteomes" id="UP001221898"/>
    </source>
</evidence>
<accession>A0AAD7WBX0</accession>
<keyword evidence="3" id="KW-1185">Reference proteome</keyword>
<feature type="compositionally biased region" description="Low complexity" evidence="1">
    <location>
        <begin position="13"/>
        <end position="23"/>
    </location>
</feature>
<proteinExistence type="predicted"/>
<dbReference type="Proteomes" id="UP001221898">
    <property type="component" value="Unassembled WGS sequence"/>
</dbReference>
<feature type="region of interest" description="Disordered" evidence="1">
    <location>
        <begin position="1"/>
        <end position="25"/>
    </location>
</feature>
<comment type="caution">
    <text evidence="2">The sequence shown here is derived from an EMBL/GenBank/DDBJ whole genome shotgun (WGS) entry which is preliminary data.</text>
</comment>
<evidence type="ECO:0000313" key="2">
    <source>
        <dbReference type="EMBL" id="KAJ8391451.1"/>
    </source>
</evidence>
<name>A0AAD7WBX0_9TELE</name>